<dbReference type="STRING" id="658196.A0A397S3Z9"/>
<accession>A0A397S3Z9</accession>
<dbReference type="InterPro" id="IPR018631">
    <property type="entry name" value="AAA-ATPase-like_dom"/>
</dbReference>
<protein>
    <recommendedName>
        <fullName evidence="2">AAA-ATPase-like domain-containing protein</fullName>
    </recommendedName>
</protein>
<feature type="region of interest" description="Disordered" evidence="1">
    <location>
        <begin position="16"/>
        <end position="35"/>
    </location>
</feature>
<evidence type="ECO:0000313" key="3">
    <source>
        <dbReference type="EMBL" id="RIA79085.1"/>
    </source>
</evidence>
<evidence type="ECO:0000256" key="1">
    <source>
        <dbReference type="SAM" id="MobiDB-lite"/>
    </source>
</evidence>
<dbReference type="Proteomes" id="UP000265703">
    <property type="component" value="Unassembled WGS sequence"/>
</dbReference>
<dbReference type="EMBL" id="QKYT01001575">
    <property type="protein sequence ID" value="RIA79085.1"/>
    <property type="molecule type" value="Genomic_DNA"/>
</dbReference>
<dbReference type="OrthoDB" id="2371274at2759"/>
<organism evidence="3 4">
    <name type="scientific">Glomus cerebriforme</name>
    <dbReference type="NCBI Taxonomy" id="658196"/>
    <lineage>
        <taxon>Eukaryota</taxon>
        <taxon>Fungi</taxon>
        <taxon>Fungi incertae sedis</taxon>
        <taxon>Mucoromycota</taxon>
        <taxon>Glomeromycotina</taxon>
        <taxon>Glomeromycetes</taxon>
        <taxon>Glomerales</taxon>
        <taxon>Glomeraceae</taxon>
        <taxon>Glomus</taxon>
    </lineage>
</organism>
<sequence length="403" mass="47114">MDLWKVDGKKVDEEENNLKEFTEKQLNDDEPPRKRPRLVRALDGEDVEQAFHNPQEITIIEQVENKSLFIMEFMIYGAQASLIIRPRRFGKSTNLLMLRTFLSPTFSEQEKKSRLELFQKLKIYQFDWFIKLYFGNWPVIYDLDDRTWATMINTIKDRISGLYKQHTYILDSMQILTCDKENFNTIMTGTQNRSLLIDSLTSLARHLNIYFHVKPIILIDEYDWPMEHAGDFYEEANSFFRSMYSSVAKDNEYVHKILFVGLLQLGQSNFLSGLNNVVAYPMHISSNSYGRTSFSDAFGFTETEVKSLLEEKKLSNKLDDLRSYYNGYNTSTHIHIFNPHSIISYLYNNNMIKDYWINSGPSTTLVKYLKKCGPAIEGLPDNILFSYLPDSDISVNIKLQENL</sequence>
<evidence type="ECO:0000313" key="4">
    <source>
        <dbReference type="Proteomes" id="UP000265703"/>
    </source>
</evidence>
<reference evidence="3 4" key="1">
    <citation type="submission" date="2018-06" db="EMBL/GenBank/DDBJ databases">
        <title>Comparative genomics reveals the genomic features of Rhizophagus irregularis, R. cerebriforme, R. diaphanum and Gigaspora rosea, and their symbiotic lifestyle signature.</title>
        <authorList>
            <person name="Morin E."/>
            <person name="San Clemente H."/>
            <person name="Chen E.C.H."/>
            <person name="De La Providencia I."/>
            <person name="Hainaut M."/>
            <person name="Kuo A."/>
            <person name="Kohler A."/>
            <person name="Murat C."/>
            <person name="Tang N."/>
            <person name="Roy S."/>
            <person name="Loubradou J."/>
            <person name="Henrissat B."/>
            <person name="Grigoriev I.V."/>
            <person name="Corradi N."/>
            <person name="Roux C."/>
            <person name="Martin F.M."/>
        </authorList>
    </citation>
    <scope>NUCLEOTIDE SEQUENCE [LARGE SCALE GENOMIC DNA]</scope>
    <source>
        <strain evidence="3 4">DAOM 227022</strain>
    </source>
</reference>
<feature type="domain" description="AAA-ATPase-like" evidence="2">
    <location>
        <begin position="66"/>
        <end position="267"/>
    </location>
</feature>
<feature type="compositionally biased region" description="Basic and acidic residues" evidence="1">
    <location>
        <begin position="16"/>
        <end position="33"/>
    </location>
</feature>
<dbReference type="Pfam" id="PF09820">
    <property type="entry name" value="AAA-ATPase_like"/>
    <property type="match status" value="1"/>
</dbReference>
<proteinExistence type="predicted"/>
<gene>
    <name evidence="3" type="ORF">C1645_841564</name>
</gene>
<keyword evidence="4" id="KW-1185">Reference proteome</keyword>
<dbReference type="AlphaFoldDB" id="A0A397S3Z9"/>
<comment type="caution">
    <text evidence="3">The sequence shown here is derived from an EMBL/GenBank/DDBJ whole genome shotgun (WGS) entry which is preliminary data.</text>
</comment>
<evidence type="ECO:0000259" key="2">
    <source>
        <dbReference type="Pfam" id="PF09820"/>
    </source>
</evidence>
<dbReference type="PANTHER" id="PTHR34825">
    <property type="entry name" value="CONSERVED PROTEIN, WITH A WEAK D-GALACTARATE DEHYDRATASE/ALTRONATE HYDROLASE DOMAIN"/>
    <property type="match status" value="1"/>
</dbReference>
<name>A0A397S3Z9_9GLOM</name>
<dbReference type="PANTHER" id="PTHR34825:SF1">
    <property type="entry name" value="AAA-ATPASE-LIKE DOMAIN-CONTAINING PROTEIN"/>
    <property type="match status" value="1"/>
</dbReference>